<comment type="caution">
    <text evidence="1">The sequence shown here is derived from an EMBL/GenBank/DDBJ whole genome shotgun (WGS) entry which is preliminary data.</text>
</comment>
<reference evidence="1" key="2">
    <citation type="submission" date="2023-01" db="EMBL/GenBank/DDBJ databases">
        <authorList>
            <person name="Sun Q."/>
            <person name="Evtushenko L."/>
        </authorList>
    </citation>
    <scope>NUCLEOTIDE SEQUENCE</scope>
    <source>
        <strain evidence="1">VKM Ac-2007</strain>
    </source>
</reference>
<organism evidence="1 2">
    <name type="scientific">Streptosporangium carneum</name>
    <dbReference type="NCBI Taxonomy" id="47481"/>
    <lineage>
        <taxon>Bacteria</taxon>
        <taxon>Bacillati</taxon>
        <taxon>Actinomycetota</taxon>
        <taxon>Actinomycetes</taxon>
        <taxon>Streptosporangiales</taxon>
        <taxon>Streptosporangiaceae</taxon>
        <taxon>Streptosporangium</taxon>
    </lineage>
</organism>
<accession>A0A9W6MCD6</accession>
<reference evidence="1" key="1">
    <citation type="journal article" date="2014" name="Int. J. Syst. Evol. Microbiol.">
        <title>Complete genome sequence of Corynebacterium casei LMG S-19264T (=DSM 44701T), isolated from a smear-ripened cheese.</title>
        <authorList>
            <consortium name="US DOE Joint Genome Institute (JGI-PGF)"/>
            <person name="Walter F."/>
            <person name="Albersmeier A."/>
            <person name="Kalinowski J."/>
            <person name="Ruckert C."/>
        </authorList>
    </citation>
    <scope>NUCLEOTIDE SEQUENCE</scope>
    <source>
        <strain evidence="1">VKM Ac-2007</strain>
    </source>
</reference>
<keyword evidence="2" id="KW-1185">Reference proteome</keyword>
<sequence>MLALEVADDTDEVFQGTAEPVKGHHGQRVAGAQVLVCLLEARPVGVLAGRLVGQVELLDEPITS</sequence>
<evidence type="ECO:0000313" key="1">
    <source>
        <dbReference type="EMBL" id="GLK09324.1"/>
    </source>
</evidence>
<protein>
    <submittedName>
        <fullName evidence="1">Uncharacterized protein</fullName>
    </submittedName>
</protein>
<dbReference type="AlphaFoldDB" id="A0A9W6MCD6"/>
<evidence type="ECO:0000313" key="2">
    <source>
        <dbReference type="Proteomes" id="UP001143474"/>
    </source>
</evidence>
<dbReference type="EMBL" id="BSEV01000004">
    <property type="protein sequence ID" value="GLK09324.1"/>
    <property type="molecule type" value="Genomic_DNA"/>
</dbReference>
<name>A0A9W6MCD6_9ACTN</name>
<proteinExistence type="predicted"/>
<gene>
    <name evidence="1" type="ORF">GCM10017600_27300</name>
</gene>
<dbReference type="Proteomes" id="UP001143474">
    <property type="component" value="Unassembled WGS sequence"/>
</dbReference>